<feature type="domain" description="GATA-type" evidence="8">
    <location>
        <begin position="447"/>
        <end position="477"/>
    </location>
</feature>
<name>A0A1W5D0N4_9LECA</name>
<evidence type="ECO:0000313" key="9">
    <source>
        <dbReference type="EMBL" id="SLM36693.1"/>
    </source>
</evidence>
<dbReference type="SUPFAM" id="SSF57716">
    <property type="entry name" value="Glucocorticoid receptor-like (DNA-binding domain)"/>
    <property type="match status" value="1"/>
</dbReference>
<dbReference type="PANTHER" id="PTHR47172:SF24">
    <property type="entry name" value="GATA ZINC FINGER DOMAIN-CONTAINING PROTEIN 14-RELATED"/>
    <property type="match status" value="1"/>
</dbReference>
<keyword evidence="10" id="KW-1185">Reference proteome</keyword>
<evidence type="ECO:0000256" key="6">
    <source>
        <dbReference type="PROSITE-ProRule" id="PRU00094"/>
    </source>
</evidence>
<organism evidence="9 10">
    <name type="scientific">Lasallia pustulata</name>
    <dbReference type="NCBI Taxonomy" id="136370"/>
    <lineage>
        <taxon>Eukaryota</taxon>
        <taxon>Fungi</taxon>
        <taxon>Dikarya</taxon>
        <taxon>Ascomycota</taxon>
        <taxon>Pezizomycotina</taxon>
        <taxon>Lecanoromycetes</taxon>
        <taxon>OSLEUM clade</taxon>
        <taxon>Umbilicariomycetidae</taxon>
        <taxon>Umbilicariales</taxon>
        <taxon>Umbilicariaceae</taxon>
        <taxon>Lasallia</taxon>
    </lineage>
</organism>
<keyword evidence="1" id="KW-0479">Metal-binding</keyword>
<dbReference type="Gene3D" id="3.30.50.10">
    <property type="entry name" value="Erythroid Transcription Factor GATA-1, subunit A"/>
    <property type="match status" value="1"/>
</dbReference>
<feature type="region of interest" description="Disordered" evidence="7">
    <location>
        <begin position="29"/>
        <end position="313"/>
    </location>
</feature>
<evidence type="ECO:0000259" key="8">
    <source>
        <dbReference type="PROSITE" id="PS50114"/>
    </source>
</evidence>
<keyword evidence="3" id="KW-0862">Zinc</keyword>
<evidence type="ECO:0000256" key="5">
    <source>
        <dbReference type="ARBA" id="ARBA00023163"/>
    </source>
</evidence>
<feature type="region of interest" description="Disordered" evidence="7">
    <location>
        <begin position="399"/>
        <end position="464"/>
    </location>
</feature>
<dbReference type="Pfam" id="PF00320">
    <property type="entry name" value="GATA"/>
    <property type="match status" value="1"/>
</dbReference>
<feature type="compositionally biased region" description="Basic and acidic residues" evidence="7">
    <location>
        <begin position="286"/>
        <end position="298"/>
    </location>
</feature>
<keyword evidence="5" id="KW-0804">Transcription</keyword>
<accession>A0A1W5D0N4</accession>
<feature type="compositionally biased region" description="Polar residues" evidence="7">
    <location>
        <begin position="73"/>
        <end position="86"/>
    </location>
</feature>
<feature type="compositionally biased region" description="Polar residues" evidence="7">
    <location>
        <begin position="133"/>
        <end position="155"/>
    </location>
</feature>
<feature type="compositionally biased region" description="Polar residues" evidence="7">
    <location>
        <begin position="301"/>
        <end position="312"/>
    </location>
</feature>
<feature type="compositionally biased region" description="Low complexity" evidence="7">
    <location>
        <begin position="484"/>
        <end position="494"/>
    </location>
</feature>
<reference evidence="10" key="1">
    <citation type="submission" date="2017-03" db="EMBL/GenBank/DDBJ databases">
        <authorList>
            <person name="Sharma R."/>
            <person name="Thines M."/>
        </authorList>
    </citation>
    <scope>NUCLEOTIDE SEQUENCE [LARGE SCALE GENOMIC DNA]</scope>
</reference>
<keyword evidence="4" id="KW-0805">Transcription regulation</keyword>
<protein>
    <submittedName>
        <fullName evidence="9">Sexual development transcription factor</fullName>
    </submittedName>
</protein>
<dbReference type="InterPro" id="IPR013088">
    <property type="entry name" value="Znf_NHR/GATA"/>
</dbReference>
<dbReference type="GO" id="GO:0006355">
    <property type="term" value="P:regulation of DNA-templated transcription"/>
    <property type="evidence" value="ECO:0007669"/>
    <property type="project" value="InterPro"/>
</dbReference>
<dbReference type="EMBL" id="FWEW01001269">
    <property type="protein sequence ID" value="SLM36693.1"/>
    <property type="molecule type" value="Genomic_DNA"/>
</dbReference>
<evidence type="ECO:0000256" key="4">
    <source>
        <dbReference type="ARBA" id="ARBA00023015"/>
    </source>
</evidence>
<dbReference type="AlphaFoldDB" id="A0A1W5D0N4"/>
<feature type="compositionally biased region" description="Basic and acidic residues" evidence="7">
    <location>
        <begin position="455"/>
        <end position="464"/>
    </location>
</feature>
<dbReference type="PROSITE" id="PS00344">
    <property type="entry name" value="GATA_ZN_FINGER_1"/>
    <property type="match status" value="1"/>
</dbReference>
<evidence type="ECO:0000256" key="2">
    <source>
        <dbReference type="ARBA" id="ARBA00022771"/>
    </source>
</evidence>
<dbReference type="PROSITE" id="PS50114">
    <property type="entry name" value="GATA_ZN_FINGER_2"/>
    <property type="match status" value="1"/>
</dbReference>
<proteinExistence type="predicted"/>
<feature type="compositionally biased region" description="Pro residues" evidence="7">
    <location>
        <begin position="156"/>
        <end position="176"/>
    </location>
</feature>
<evidence type="ECO:0000256" key="3">
    <source>
        <dbReference type="ARBA" id="ARBA00022833"/>
    </source>
</evidence>
<dbReference type="CDD" id="cd00202">
    <property type="entry name" value="ZnF_GATA"/>
    <property type="match status" value="1"/>
</dbReference>
<dbReference type="SMART" id="SM00401">
    <property type="entry name" value="ZnF_GATA"/>
    <property type="match status" value="1"/>
</dbReference>
<dbReference type="InterPro" id="IPR000679">
    <property type="entry name" value="Znf_GATA"/>
</dbReference>
<dbReference type="Proteomes" id="UP000192927">
    <property type="component" value="Unassembled WGS sequence"/>
</dbReference>
<dbReference type="GO" id="GO:0043565">
    <property type="term" value="F:sequence-specific DNA binding"/>
    <property type="evidence" value="ECO:0007669"/>
    <property type="project" value="InterPro"/>
</dbReference>
<evidence type="ECO:0000256" key="7">
    <source>
        <dbReference type="SAM" id="MobiDB-lite"/>
    </source>
</evidence>
<dbReference type="PANTHER" id="PTHR47172">
    <property type="entry name" value="OS01G0976800 PROTEIN"/>
    <property type="match status" value="1"/>
</dbReference>
<evidence type="ECO:0000313" key="10">
    <source>
        <dbReference type="Proteomes" id="UP000192927"/>
    </source>
</evidence>
<evidence type="ECO:0000256" key="1">
    <source>
        <dbReference type="ARBA" id="ARBA00022723"/>
    </source>
</evidence>
<feature type="region of interest" description="Disordered" evidence="7">
    <location>
        <begin position="484"/>
        <end position="507"/>
    </location>
</feature>
<dbReference type="GO" id="GO:0008270">
    <property type="term" value="F:zinc ion binding"/>
    <property type="evidence" value="ECO:0007669"/>
    <property type="project" value="UniProtKB-KW"/>
</dbReference>
<feature type="compositionally biased region" description="Polar residues" evidence="7">
    <location>
        <begin position="213"/>
        <end position="233"/>
    </location>
</feature>
<sequence length="507" mass="54772">MATTDSGRQSGALPSIASINYLDLEKIERESSEYSQKQSMTAPPLISPSAMYSGPPPPYSYPSSTASSVVGLHTSNGYISPASSRTLSEDAKDPPPPQSTKLLPSIHEALSGEQPRPYTSGSASVVPLPPATQPASNLASSASIHRQYPDGNSQGPPNPYAQGPPPLPYPPYPAPDRQPQSHHPAYSSTERAPSRFSAVNSREAPFSSIHPLKTTSSPQVTARPSPYNIQRRQSPPPQNQTPRSTAPMQSPYGYGSYRPAYSQHPHSPGMSQHPPYPLQHPPWRSDGSEIDRAEEMRKAASKTNPLTGQTYGESVKRHLDNFDFETSLNEIAEASGRALEFSQHYGNCAHQNQRSGPSPGSIPSLQECEELLRRQTGVLDAITRIRECIITRQQQALAEQRSQDQAYKGSSEFGDDGSAYQDKLDGSGGFAGADAKKRRGRAAPPGRCHSCNRAETPEWRRGPDGARTLCNACGLHYAKLTRKMGSSKTSMGSSNLRPKDAGPASPH</sequence>
<keyword evidence="2 6" id="KW-0863">Zinc-finger</keyword>